<dbReference type="KEGG" id="cher:DK880_00354"/>
<proteinExistence type="predicted"/>
<protein>
    <submittedName>
        <fullName evidence="2">Uncharacterized protein</fullName>
    </submittedName>
</protein>
<accession>A0A2Z3LBX4</accession>
<organism evidence="2 3">
    <name type="scientific">Candidatus Cardinium hertigii</name>
    <dbReference type="NCBI Taxonomy" id="247481"/>
    <lineage>
        <taxon>Bacteria</taxon>
        <taxon>Pseudomonadati</taxon>
        <taxon>Bacteroidota</taxon>
        <taxon>Cytophagia</taxon>
        <taxon>Cytophagales</taxon>
        <taxon>Amoebophilaceae</taxon>
        <taxon>Candidatus Cardinium</taxon>
    </lineage>
</organism>
<evidence type="ECO:0000256" key="1">
    <source>
        <dbReference type="SAM" id="Phobius"/>
    </source>
</evidence>
<feature type="transmembrane region" description="Helical" evidence="1">
    <location>
        <begin position="12"/>
        <end position="33"/>
    </location>
</feature>
<dbReference type="AlphaFoldDB" id="A0A2Z3LBX4"/>
<feature type="transmembrane region" description="Helical" evidence="1">
    <location>
        <begin position="45"/>
        <end position="78"/>
    </location>
</feature>
<dbReference type="Proteomes" id="UP000245872">
    <property type="component" value="Chromosome"/>
</dbReference>
<keyword evidence="1" id="KW-0472">Membrane</keyword>
<keyword evidence="1" id="KW-0812">Transmembrane</keyword>
<evidence type="ECO:0000313" key="3">
    <source>
        <dbReference type="Proteomes" id="UP000245872"/>
    </source>
</evidence>
<reference evidence="2 3" key="1">
    <citation type="submission" date="2018-05" db="EMBL/GenBank/DDBJ databases">
        <title>Candidatus Cardinium hertigii Genome Assembly.</title>
        <authorList>
            <person name="Showmaker K.C."/>
            <person name="Walden K.O."/>
            <person name="Fields C.J."/>
            <person name="Lambert K.N."/>
            <person name="Hudson M.E."/>
        </authorList>
    </citation>
    <scope>NUCLEOTIDE SEQUENCE [LARGE SCALE GENOMIC DNA]</scope>
    <source>
        <strain evidence="3">cHgTN10</strain>
    </source>
</reference>
<dbReference type="EMBL" id="CP029619">
    <property type="protein sequence ID" value="AWN81682.1"/>
    <property type="molecule type" value="Genomic_DNA"/>
</dbReference>
<keyword evidence="3" id="KW-1185">Reference proteome</keyword>
<evidence type="ECO:0000313" key="2">
    <source>
        <dbReference type="EMBL" id="AWN81682.1"/>
    </source>
</evidence>
<gene>
    <name evidence="2" type="ORF">DK880_00354</name>
</gene>
<feature type="transmembrane region" description="Helical" evidence="1">
    <location>
        <begin position="98"/>
        <end position="117"/>
    </location>
</feature>
<name>A0A2Z3LBX4_9BACT</name>
<keyword evidence="1" id="KW-1133">Transmembrane helix</keyword>
<sequence length="175" mass="20464">MLSLINTTIIYLSWIKASVVTVAFFRIIFVYFISFRTSSKANHQLFPFIFNLVFHIDRAMLIILYLSSILSIGNIIINFYSFSKNVQLFSLFLRLSKFYFNVLLFFNSVRILFLKYYHGYPNLVASMPHKFEIECMLISKLNLGKNQNILQSMHPNTKCAPNSVRMFALKCKEAL</sequence>